<dbReference type="PROSITE" id="PS00116">
    <property type="entry name" value="DNA_POLYMERASE_B"/>
    <property type="match status" value="1"/>
</dbReference>
<gene>
    <name evidence="11" type="ORF">G8770_21005</name>
</gene>
<name>A0A9E5MPD6_9GAMM</name>
<keyword evidence="7" id="KW-0235">DNA replication</keyword>
<evidence type="ECO:0000259" key="9">
    <source>
        <dbReference type="Pfam" id="PF03104"/>
    </source>
</evidence>
<dbReference type="InterPro" id="IPR006172">
    <property type="entry name" value="DNA-dir_DNA_pol_B"/>
</dbReference>
<organism evidence="11 12">
    <name type="scientific">Pseudomaricurvus hydrocarbonicus</name>
    <dbReference type="NCBI Taxonomy" id="1470433"/>
    <lineage>
        <taxon>Bacteria</taxon>
        <taxon>Pseudomonadati</taxon>
        <taxon>Pseudomonadota</taxon>
        <taxon>Gammaproteobacteria</taxon>
        <taxon>Cellvibrionales</taxon>
        <taxon>Cellvibrionaceae</taxon>
        <taxon>Pseudomaricurvus</taxon>
    </lineage>
</organism>
<proteinExistence type="inferred from homology"/>
<evidence type="ECO:0000313" key="11">
    <source>
        <dbReference type="EMBL" id="NHO68034.1"/>
    </source>
</evidence>
<evidence type="ECO:0000256" key="4">
    <source>
        <dbReference type="ARBA" id="ARBA00022932"/>
    </source>
</evidence>
<evidence type="ECO:0000256" key="6">
    <source>
        <dbReference type="ARBA" id="ARBA00049244"/>
    </source>
</evidence>
<dbReference type="GO" id="GO:0008296">
    <property type="term" value="F:3'-5'-DNA exonuclease activity"/>
    <property type="evidence" value="ECO:0007669"/>
    <property type="project" value="TreeGrafter"/>
</dbReference>
<dbReference type="Gene3D" id="1.10.132.60">
    <property type="entry name" value="DNA polymerase family B, C-terminal domain"/>
    <property type="match status" value="1"/>
</dbReference>
<dbReference type="CDD" id="cd05784">
    <property type="entry name" value="DNA_polB_II_exo"/>
    <property type="match status" value="1"/>
</dbReference>
<dbReference type="Pfam" id="PF03104">
    <property type="entry name" value="DNA_pol_B_exo1"/>
    <property type="match status" value="1"/>
</dbReference>
<dbReference type="InterPro" id="IPR050240">
    <property type="entry name" value="DNA_pol_type-B"/>
</dbReference>
<keyword evidence="3 7" id="KW-0548">Nucleotidyltransferase</keyword>
<dbReference type="InterPro" id="IPR043502">
    <property type="entry name" value="DNA/RNA_pol_sf"/>
</dbReference>
<keyword evidence="12" id="KW-1185">Reference proteome</keyword>
<dbReference type="PANTHER" id="PTHR10322:SF23">
    <property type="entry name" value="DNA POLYMERASE DELTA CATALYTIC SUBUNIT"/>
    <property type="match status" value="1"/>
</dbReference>
<dbReference type="InterPro" id="IPR055208">
    <property type="entry name" value="PolB_insertion"/>
</dbReference>
<reference evidence="11" key="1">
    <citation type="submission" date="2020-03" db="EMBL/GenBank/DDBJ databases">
        <authorList>
            <person name="Guo F."/>
        </authorList>
    </citation>
    <scope>NUCLEOTIDE SEQUENCE</scope>
    <source>
        <strain evidence="11">JCM 30134</strain>
    </source>
</reference>
<dbReference type="EC" id="2.7.7.7" evidence="7"/>
<evidence type="ECO:0000313" key="12">
    <source>
        <dbReference type="Proteomes" id="UP000787472"/>
    </source>
</evidence>
<dbReference type="SUPFAM" id="SSF56672">
    <property type="entry name" value="DNA/RNA polymerases"/>
    <property type="match status" value="1"/>
</dbReference>
<dbReference type="Pfam" id="PF22587">
    <property type="entry name" value="DNApolII_insertion"/>
    <property type="match status" value="1"/>
</dbReference>
<dbReference type="InterPro" id="IPR042087">
    <property type="entry name" value="DNA_pol_B_thumb"/>
</dbReference>
<comment type="similarity">
    <text evidence="1 7">Belongs to the DNA polymerase type-B family.</text>
</comment>
<dbReference type="InterPro" id="IPR006133">
    <property type="entry name" value="DNA-dir_DNA_pol_B_exonuc"/>
</dbReference>
<dbReference type="GO" id="GO:0003677">
    <property type="term" value="F:DNA binding"/>
    <property type="evidence" value="ECO:0007669"/>
    <property type="project" value="UniProtKB-KW"/>
</dbReference>
<keyword evidence="2 7" id="KW-0808">Transferase</keyword>
<dbReference type="Gene3D" id="3.30.70.2250">
    <property type="match status" value="1"/>
</dbReference>
<dbReference type="AlphaFoldDB" id="A0A9E5MPD6"/>
<dbReference type="InterPro" id="IPR012337">
    <property type="entry name" value="RNaseH-like_sf"/>
</dbReference>
<dbReference type="GO" id="GO:0000166">
    <property type="term" value="F:nucleotide binding"/>
    <property type="evidence" value="ECO:0007669"/>
    <property type="project" value="InterPro"/>
</dbReference>
<dbReference type="GO" id="GO:0003887">
    <property type="term" value="F:DNA-directed DNA polymerase activity"/>
    <property type="evidence" value="ECO:0007669"/>
    <property type="project" value="UniProtKB-KW"/>
</dbReference>
<keyword evidence="5 7" id="KW-0238">DNA-binding</keyword>
<dbReference type="Gene3D" id="3.90.1600.10">
    <property type="entry name" value="Palm domain of DNA polymerase"/>
    <property type="match status" value="2"/>
</dbReference>
<dbReference type="EMBL" id="JAAONZ010000023">
    <property type="protein sequence ID" value="NHO68034.1"/>
    <property type="molecule type" value="Genomic_DNA"/>
</dbReference>
<dbReference type="CDD" id="cd05537">
    <property type="entry name" value="POLBc_Pol_II"/>
    <property type="match status" value="1"/>
</dbReference>
<dbReference type="PRINTS" id="PR00106">
    <property type="entry name" value="DNAPOLB"/>
</dbReference>
<evidence type="ECO:0000256" key="5">
    <source>
        <dbReference type="ARBA" id="ARBA00023125"/>
    </source>
</evidence>
<dbReference type="GO" id="GO:0045004">
    <property type="term" value="P:DNA replication proofreading"/>
    <property type="evidence" value="ECO:0007669"/>
    <property type="project" value="TreeGrafter"/>
</dbReference>
<feature type="domain" description="DNA-directed DNA polymerase family B exonuclease" evidence="9">
    <location>
        <begin position="120"/>
        <end position="333"/>
    </location>
</feature>
<dbReference type="InterPro" id="IPR023211">
    <property type="entry name" value="DNA_pol_palm_dom_sf"/>
</dbReference>
<comment type="catalytic activity">
    <reaction evidence="6 7">
        <text>DNA(n) + a 2'-deoxyribonucleoside 5'-triphosphate = DNA(n+1) + diphosphate</text>
        <dbReference type="Rhea" id="RHEA:22508"/>
        <dbReference type="Rhea" id="RHEA-COMP:17339"/>
        <dbReference type="Rhea" id="RHEA-COMP:17340"/>
        <dbReference type="ChEBI" id="CHEBI:33019"/>
        <dbReference type="ChEBI" id="CHEBI:61560"/>
        <dbReference type="ChEBI" id="CHEBI:173112"/>
        <dbReference type="EC" id="2.7.7.7"/>
    </reaction>
</comment>
<dbReference type="SMART" id="SM00486">
    <property type="entry name" value="POLBc"/>
    <property type="match status" value="1"/>
</dbReference>
<dbReference type="InterPro" id="IPR006134">
    <property type="entry name" value="DNA-dir_DNA_pol_B_multi_dom"/>
</dbReference>
<dbReference type="SUPFAM" id="SSF53098">
    <property type="entry name" value="Ribonuclease H-like"/>
    <property type="match status" value="1"/>
</dbReference>
<dbReference type="Gene3D" id="3.30.420.10">
    <property type="entry name" value="Ribonuclease H-like superfamily/Ribonuclease H"/>
    <property type="match status" value="1"/>
</dbReference>
<feature type="domain" description="DNA-directed DNA polymerase family B multifunctional" evidence="8">
    <location>
        <begin position="417"/>
        <end position="821"/>
    </location>
</feature>
<dbReference type="PANTHER" id="PTHR10322">
    <property type="entry name" value="DNA POLYMERASE CATALYTIC SUBUNIT"/>
    <property type="match status" value="1"/>
</dbReference>
<dbReference type="Proteomes" id="UP000787472">
    <property type="component" value="Unassembled WGS sequence"/>
</dbReference>
<accession>A0A9E5MPD6</accession>
<comment type="caution">
    <text evidence="11">The sequence shown here is derived from an EMBL/GenBank/DDBJ whole genome shotgun (WGS) entry which is preliminary data.</text>
</comment>
<feature type="domain" description="DNA polymerase II insertion" evidence="10">
    <location>
        <begin position="48"/>
        <end position="117"/>
    </location>
</feature>
<dbReference type="Pfam" id="PF00136">
    <property type="entry name" value="DNA_pol_B"/>
    <property type="match status" value="1"/>
</dbReference>
<evidence type="ECO:0000259" key="8">
    <source>
        <dbReference type="Pfam" id="PF00136"/>
    </source>
</evidence>
<evidence type="ECO:0000259" key="10">
    <source>
        <dbReference type="Pfam" id="PF22587"/>
    </source>
</evidence>
<sequence length="845" mass="96637">MQGFILTRQWDDAPLASRFGRLRQLQLEYWVTSDTGAIKLIFEQQTGVFFLPHEQLDEAEALLNRRLGQSARHPSVAPVWEAKPLNLLSFEFQPVVGLYFREQRTLYRARDILIKQGLTPFESDIQPTDRFLMERFITGSVTVTGTPEREGGVAVMRNPQVSAASLLSAEGASAEYQPHYTVMSLDIETSMTGGHLYSVGAVVTNTRDELAQPQEIVLMIGAGDVPDTQPYLQYCDDEKQLLRCFLQWFDRIDPDILIGWNVINFDLRFLQQKADELGMRLNLGRGQKRIDWRQSRSDDEHYTLVVPGRLVMDGIDTLKSATYNFESFALDSVAQEFLQRGKLTDDVDHRGETITQQFHHDKPALAAYNLEDCQLVWDIFVKAQLIEFAVERARLTGLAMDRFGGSVAAFDNRYLPRLHRQGFVAPMLIENPVGVGSPGGYVMDSIPGMYEHVLVLDFKSLYPSIIRTFMIDPLARVAGRHFEETEQGIHRDPHWDREETGEVDVSALVPGFNGAVFLKHRALLPNIIGELWDARDRAKRQQNSAMSQAIKIIMNSFYGVLGTPGCRFFDYRLPSSITLRGHQVLTQSRELIEAQGHRVIYGDTDSVFVCLNADAGTALDDIDQQGRALADYLNDWWRNFLQEKYQVQSHLEIEFETHYSRFVMPTIRGAETGSKKRYAGLVEKPGKTAELVFKGLEAVRTDWTQLAREFQRELYRRVFMGESYDDYVMSVVDSIRNGEQDAKLVYRKRIRRHLDEYVRNVPPHVQAARLADQWLQEQDAPQRYQRGGWIRYVLTPSGPEPLEHVTTTLDYELYLERQIAPVADGILQFVGTTFEQIVDQQLGLF</sequence>
<dbReference type="InterPro" id="IPR017964">
    <property type="entry name" value="DNA-dir_DNA_pol_B_CS"/>
</dbReference>
<dbReference type="NCBIfam" id="NF004421">
    <property type="entry name" value="PRK05762.1-2"/>
    <property type="match status" value="1"/>
</dbReference>
<dbReference type="InterPro" id="IPR036397">
    <property type="entry name" value="RNaseH_sf"/>
</dbReference>
<protein>
    <recommendedName>
        <fullName evidence="7">DNA polymerase</fullName>
        <ecNumber evidence="7">2.7.7.7</ecNumber>
    </recommendedName>
</protein>
<evidence type="ECO:0000256" key="2">
    <source>
        <dbReference type="ARBA" id="ARBA00022679"/>
    </source>
</evidence>
<evidence type="ECO:0000256" key="3">
    <source>
        <dbReference type="ARBA" id="ARBA00022695"/>
    </source>
</evidence>
<keyword evidence="4 7" id="KW-0239">DNA-directed DNA polymerase</keyword>
<dbReference type="FunFam" id="3.90.1600.10:FF:000030">
    <property type="entry name" value="DNA polymerase II"/>
    <property type="match status" value="1"/>
</dbReference>
<dbReference type="GO" id="GO:0009432">
    <property type="term" value="P:SOS response"/>
    <property type="evidence" value="ECO:0007669"/>
    <property type="project" value="TreeGrafter"/>
</dbReference>
<evidence type="ECO:0000256" key="7">
    <source>
        <dbReference type="RuleBase" id="RU000442"/>
    </source>
</evidence>
<evidence type="ECO:0000256" key="1">
    <source>
        <dbReference type="ARBA" id="ARBA00005755"/>
    </source>
</evidence>